<gene>
    <name evidence="2" type="ORF">C8P66_10994</name>
</gene>
<dbReference type="PRINTS" id="PR00111">
    <property type="entry name" value="ABHYDROLASE"/>
</dbReference>
<keyword evidence="3" id="KW-1185">Reference proteome</keyword>
<organism evidence="2 3">
    <name type="scientific">Humitalea rosea</name>
    <dbReference type="NCBI Taxonomy" id="990373"/>
    <lineage>
        <taxon>Bacteria</taxon>
        <taxon>Pseudomonadati</taxon>
        <taxon>Pseudomonadota</taxon>
        <taxon>Alphaproteobacteria</taxon>
        <taxon>Acetobacterales</taxon>
        <taxon>Roseomonadaceae</taxon>
        <taxon>Humitalea</taxon>
    </lineage>
</organism>
<dbReference type="InterPro" id="IPR000073">
    <property type="entry name" value="AB_hydrolase_1"/>
</dbReference>
<dbReference type="InterPro" id="IPR022742">
    <property type="entry name" value="Hydrolase_4"/>
</dbReference>
<dbReference type="EMBL" id="QKYU01000009">
    <property type="protein sequence ID" value="PZW46597.1"/>
    <property type="molecule type" value="Genomic_DNA"/>
</dbReference>
<dbReference type="Pfam" id="PF12146">
    <property type="entry name" value="Hydrolase_4"/>
    <property type="match status" value="1"/>
</dbReference>
<evidence type="ECO:0000313" key="2">
    <source>
        <dbReference type="EMBL" id="PZW46597.1"/>
    </source>
</evidence>
<reference evidence="2 3" key="1">
    <citation type="submission" date="2018-06" db="EMBL/GenBank/DDBJ databases">
        <title>Genomic Encyclopedia of Archaeal and Bacterial Type Strains, Phase II (KMG-II): from individual species to whole genera.</title>
        <authorList>
            <person name="Goeker M."/>
        </authorList>
    </citation>
    <scope>NUCLEOTIDE SEQUENCE [LARGE SCALE GENOMIC DNA]</scope>
    <source>
        <strain evidence="2 3">DSM 24525</strain>
    </source>
</reference>
<proteinExistence type="predicted"/>
<protein>
    <submittedName>
        <fullName evidence="2">Alpha-beta hydrolase superfamily lysophospholipase</fullName>
    </submittedName>
</protein>
<dbReference type="SUPFAM" id="SSF53474">
    <property type="entry name" value="alpha/beta-Hydrolases"/>
    <property type="match status" value="1"/>
</dbReference>
<dbReference type="PANTHER" id="PTHR11614">
    <property type="entry name" value="PHOSPHOLIPASE-RELATED"/>
    <property type="match status" value="1"/>
</dbReference>
<comment type="caution">
    <text evidence="2">The sequence shown here is derived from an EMBL/GenBank/DDBJ whole genome shotgun (WGS) entry which is preliminary data.</text>
</comment>
<accession>A0A2W7IKQ2</accession>
<dbReference type="GO" id="GO:0016787">
    <property type="term" value="F:hydrolase activity"/>
    <property type="evidence" value="ECO:0007669"/>
    <property type="project" value="UniProtKB-KW"/>
</dbReference>
<dbReference type="InterPro" id="IPR051044">
    <property type="entry name" value="MAG_DAG_Lipase"/>
</dbReference>
<evidence type="ECO:0000313" key="3">
    <source>
        <dbReference type="Proteomes" id="UP000249688"/>
    </source>
</evidence>
<dbReference type="Proteomes" id="UP000249688">
    <property type="component" value="Unassembled WGS sequence"/>
</dbReference>
<sequence length="316" mass="33121">MLCLGLALSACAPREWPAGPATGSAHLATDAVLAPDGARLPMHAWPAEGQPRAVVLALHGLNDHSGLFLEDAGPLLAEAGIALYAYDQRGFGAAPDRGLWAGVDTLVDDARSAIALLRTRHPGLPLVLMGESMGGAVALLAGEGLADRVVLLAPALWNREAMGPALSGLLWFAAHTLPILGFQNSAPGYRASDNDAALRRMGRDPLVLHTTRVEVLWGVTNLMDAAVASLPACCQTPTLVLVGAKDQIVPQIPVRRALRGTRLTVARYEEGYHLLLRDSIRDTVAQDLLAWIAAPGAALPSGADAAGRAWLSQPDP</sequence>
<dbReference type="AlphaFoldDB" id="A0A2W7IKQ2"/>
<feature type="domain" description="Serine aminopeptidase S33" evidence="1">
    <location>
        <begin position="50"/>
        <end position="278"/>
    </location>
</feature>
<dbReference type="Gene3D" id="3.40.50.1820">
    <property type="entry name" value="alpha/beta hydrolase"/>
    <property type="match status" value="1"/>
</dbReference>
<name>A0A2W7IKQ2_9PROT</name>
<dbReference type="OrthoDB" id="9806902at2"/>
<evidence type="ECO:0000259" key="1">
    <source>
        <dbReference type="Pfam" id="PF12146"/>
    </source>
</evidence>
<keyword evidence="2" id="KW-0378">Hydrolase</keyword>
<dbReference type="InterPro" id="IPR029058">
    <property type="entry name" value="AB_hydrolase_fold"/>
</dbReference>